<comment type="function">
    <text evidence="5">Involved in transvection phenomena (= synapsis-dependent gene expression), where the synaptic pairing of chromosomes carrying genes with which zeste interacts influences the expression of these genes. Zeste binds to DNA and stimulates transcription from a nearby promoter.</text>
</comment>
<gene>
    <name evidence="9" type="ORF">PSYICH_LOCUS6762</name>
</gene>
<keyword evidence="3" id="KW-0805">Transcription regulation</keyword>
<feature type="compositionally biased region" description="Polar residues" evidence="7">
    <location>
        <begin position="180"/>
        <end position="189"/>
    </location>
</feature>
<dbReference type="PANTHER" id="PTHR23098">
    <property type="entry name" value="AGAP001331-PA-RELATED"/>
    <property type="match status" value="1"/>
</dbReference>
<feature type="compositionally biased region" description="Low complexity" evidence="7">
    <location>
        <begin position="164"/>
        <end position="179"/>
    </location>
</feature>
<dbReference type="Proteomes" id="UP001153636">
    <property type="component" value="Chromosome 2"/>
</dbReference>
<name>A0A9P0CVN7_9CUCU</name>
<dbReference type="EMBL" id="OV651814">
    <property type="protein sequence ID" value="CAH1107025.1"/>
    <property type="molecule type" value="Genomic_DNA"/>
</dbReference>
<feature type="region of interest" description="Disordered" evidence="7">
    <location>
        <begin position="159"/>
        <end position="199"/>
    </location>
</feature>
<dbReference type="GO" id="GO:0005634">
    <property type="term" value="C:nucleus"/>
    <property type="evidence" value="ECO:0007669"/>
    <property type="project" value="TreeGrafter"/>
</dbReference>
<evidence type="ECO:0000256" key="3">
    <source>
        <dbReference type="ARBA" id="ARBA00023015"/>
    </source>
</evidence>
<feature type="coiled-coil region" evidence="6">
    <location>
        <begin position="344"/>
        <end position="371"/>
    </location>
</feature>
<dbReference type="InterPro" id="IPR028002">
    <property type="entry name" value="Myb_DNA-bind_5"/>
</dbReference>
<evidence type="ECO:0000313" key="9">
    <source>
        <dbReference type="EMBL" id="CAH1107025.1"/>
    </source>
</evidence>
<organism evidence="9 10">
    <name type="scientific">Psylliodes chrysocephalus</name>
    <dbReference type="NCBI Taxonomy" id="3402493"/>
    <lineage>
        <taxon>Eukaryota</taxon>
        <taxon>Metazoa</taxon>
        <taxon>Ecdysozoa</taxon>
        <taxon>Arthropoda</taxon>
        <taxon>Hexapoda</taxon>
        <taxon>Insecta</taxon>
        <taxon>Pterygota</taxon>
        <taxon>Neoptera</taxon>
        <taxon>Endopterygota</taxon>
        <taxon>Coleoptera</taxon>
        <taxon>Polyphaga</taxon>
        <taxon>Cucujiformia</taxon>
        <taxon>Chrysomeloidea</taxon>
        <taxon>Chrysomelidae</taxon>
        <taxon>Galerucinae</taxon>
        <taxon>Alticini</taxon>
        <taxon>Psylliodes</taxon>
    </lineage>
</organism>
<keyword evidence="10" id="KW-1185">Reference proteome</keyword>
<evidence type="ECO:0000256" key="5">
    <source>
        <dbReference type="ARBA" id="ARBA00025466"/>
    </source>
</evidence>
<evidence type="ECO:0000313" key="10">
    <source>
        <dbReference type="Proteomes" id="UP001153636"/>
    </source>
</evidence>
<sequence>MCTPIEEDKLNVLIRELQNIEIESAIGRIREPFATEIMKPSTQILSGLQDLFNEELLLKTYEEILKISEATYININENGVKTIEKATRGQTKSNAWFKFRARRITASRAKLGKPPLSLIKGPKETYSNQMKSSSSEVWDELFINEDGFLEKFIESEPYMDNDDTQTPSTLTTPSSGSQSRLTQPTTSVARSIATPTRKKLKRSHNFTACEVALLIAHVKERTSEIECRKSDTDTNKIKNEAWAHVCQKFNAHSKQSIYRDVDVLKNKYNNEKKKAKKKYADEKRHLYGTGGGPPEIIQESTIDKDIAEIIGTQMTGFPSKYDDDFLDDNFAAGPSKKPNDLSNKENIEYITVEAEEELEEEEEVCKSTSELSNGKDKRWIKCTPSMLKKPMPMPLKVSQTPNMRSEELINKHVFVVVYG</sequence>
<reference evidence="9" key="1">
    <citation type="submission" date="2022-01" db="EMBL/GenBank/DDBJ databases">
        <authorList>
            <person name="King R."/>
        </authorList>
    </citation>
    <scope>NUCLEOTIDE SEQUENCE</scope>
</reference>
<comment type="subunit">
    <text evidence="1">Self-associates forming complexes of several hundred monomers.</text>
</comment>
<evidence type="ECO:0000259" key="8">
    <source>
        <dbReference type="Pfam" id="PF13873"/>
    </source>
</evidence>
<accession>A0A9P0CVN7</accession>
<keyword evidence="4" id="KW-0804">Transcription</keyword>
<feature type="domain" description="Myb/SANT-like DNA-binding" evidence="8">
    <location>
        <begin position="202"/>
        <end position="281"/>
    </location>
</feature>
<evidence type="ECO:0000256" key="2">
    <source>
        <dbReference type="ARBA" id="ARBA00016807"/>
    </source>
</evidence>
<dbReference type="OrthoDB" id="6783481at2759"/>
<evidence type="ECO:0000256" key="6">
    <source>
        <dbReference type="SAM" id="Coils"/>
    </source>
</evidence>
<evidence type="ECO:0000256" key="7">
    <source>
        <dbReference type="SAM" id="MobiDB-lite"/>
    </source>
</evidence>
<proteinExistence type="predicted"/>
<evidence type="ECO:0000256" key="1">
    <source>
        <dbReference type="ARBA" id="ARBA00011764"/>
    </source>
</evidence>
<evidence type="ECO:0000256" key="4">
    <source>
        <dbReference type="ARBA" id="ARBA00023163"/>
    </source>
</evidence>
<dbReference type="PANTHER" id="PTHR23098:SF16">
    <property type="entry name" value="REGULATORY PROTEIN ZESTE"/>
    <property type="match status" value="1"/>
</dbReference>
<dbReference type="AlphaFoldDB" id="A0A9P0CVN7"/>
<dbReference type="Pfam" id="PF13873">
    <property type="entry name" value="Myb_DNA-bind_5"/>
    <property type="match status" value="1"/>
</dbReference>
<protein>
    <recommendedName>
        <fullName evidence="2">Regulatory protein zeste</fullName>
    </recommendedName>
</protein>
<keyword evidence="6" id="KW-0175">Coiled coil</keyword>